<dbReference type="AlphaFoldDB" id="A0A485KY94"/>
<sequence length="162" mass="17326">MMKVSSVVAAVVGANPSDLMTLLTAYGAFILSVQVMGATRMAQNLLLLLLVGLWLTLFSVNIRVLAAVAALATYSTNPRWKHALGQLLILPFPLVFVNHGHSTLAVVVAFQLFKALLFGYMAPSCTTKPPPLWHGPPAEYIVDVLFVAAAAYGLFPLAAHPI</sequence>
<feature type="transmembrane region" description="Helical" evidence="1">
    <location>
        <begin position="20"/>
        <end position="38"/>
    </location>
</feature>
<dbReference type="EMBL" id="CAADRA010005469">
    <property type="protein sequence ID" value="VFT90209.1"/>
    <property type="molecule type" value="Genomic_DNA"/>
</dbReference>
<reference evidence="2" key="2">
    <citation type="submission" date="2019-06" db="EMBL/GenBank/DDBJ databases">
        <title>Genomics analysis of Aphanomyces spp. identifies a new class of oomycete effector associated with host adaptation.</title>
        <authorList>
            <person name="Gaulin E."/>
        </authorList>
    </citation>
    <scope>NUCLEOTIDE SEQUENCE</scope>
    <source>
        <strain evidence="2">CBS 578.67</strain>
    </source>
</reference>
<keyword evidence="1" id="KW-1133">Transmembrane helix</keyword>
<keyword evidence="4" id="KW-1185">Reference proteome</keyword>
<protein>
    <submittedName>
        <fullName evidence="3">Aste57867_13370 protein</fullName>
    </submittedName>
</protein>
<reference evidence="3 4" key="1">
    <citation type="submission" date="2019-03" db="EMBL/GenBank/DDBJ databases">
        <authorList>
            <person name="Gaulin E."/>
            <person name="Dumas B."/>
        </authorList>
    </citation>
    <scope>NUCLEOTIDE SEQUENCE [LARGE SCALE GENOMIC DNA]</scope>
    <source>
        <strain evidence="3">CBS 568.67</strain>
    </source>
</reference>
<feature type="transmembrane region" description="Helical" evidence="1">
    <location>
        <begin position="80"/>
        <end position="97"/>
    </location>
</feature>
<evidence type="ECO:0000313" key="4">
    <source>
        <dbReference type="Proteomes" id="UP000332933"/>
    </source>
</evidence>
<feature type="transmembrane region" description="Helical" evidence="1">
    <location>
        <begin position="45"/>
        <end position="74"/>
    </location>
</feature>
<dbReference type="Proteomes" id="UP000332933">
    <property type="component" value="Unassembled WGS sequence"/>
</dbReference>
<organism evidence="3 4">
    <name type="scientific">Aphanomyces stellatus</name>
    <dbReference type="NCBI Taxonomy" id="120398"/>
    <lineage>
        <taxon>Eukaryota</taxon>
        <taxon>Sar</taxon>
        <taxon>Stramenopiles</taxon>
        <taxon>Oomycota</taxon>
        <taxon>Saprolegniomycetes</taxon>
        <taxon>Saprolegniales</taxon>
        <taxon>Verrucalvaceae</taxon>
        <taxon>Aphanomyces</taxon>
    </lineage>
</organism>
<accession>A0A485KY94</accession>
<feature type="transmembrane region" description="Helical" evidence="1">
    <location>
        <begin position="104"/>
        <end position="120"/>
    </location>
</feature>
<dbReference type="EMBL" id="VJMH01005448">
    <property type="protein sequence ID" value="KAF0695850.1"/>
    <property type="molecule type" value="Genomic_DNA"/>
</dbReference>
<name>A0A485KY94_9STRA</name>
<proteinExistence type="predicted"/>
<evidence type="ECO:0000256" key="1">
    <source>
        <dbReference type="SAM" id="Phobius"/>
    </source>
</evidence>
<keyword evidence="1" id="KW-0812">Transmembrane</keyword>
<evidence type="ECO:0000313" key="3">
    <source>
        <dbReference type="EMBL" id="VFT90209.1"/>
    </source>
</evidence>
<feature type="transmembrane region" description="Helical" evidence="1">
    <location>
        <begin position="140"/>
        <end position="159"/>
    </location>
</feature>
<keyword evidence="1" id="KW-0472">Membrane</keyword>
<evidence type="ECO:0000313" key="2">
    <source>
        <dbReference type="EMBL" id="KAF0695850.1"/>
    </source>
</evidence>
<gene>
    <name evidence="3" type="primary">Aste57867_13370</name>
    <name evidence="2" type="ORF">As57867_013320</name>
    <name evidence="3" type="ORF">ASTE57867_13370</name>
</gene>